<name>A0A8H7Z7H8_AJECA</name>
<dbReference type="EMBL" id="JAEVHI010000001">
    <property type="protein sequence ID" value="KAG5302593.1"/>
    <property type="molecule type" value="Genomic_DNA"/>
</dbReference>
<gene>
    <name evidence="1" type="ORF">I7I52_00284</name>
</gene>
<evidence type="ECO:0000313" key="1">
    <source>
        <dbReference type="EMBL" id="KAG5302593.1"/>
    </source>
</evidence>
<proteinExistence type="predicted"/>
<dbReference type="OrthoDB" id="3759773at2759"/>
<protein>
    <recommendedName>
        <fullName evidence="3">F-box domain-containing protein</fullName>
    </recommendedName>
</protein>
<evidence type="ECO:0000313" key="2">
    <source>
        <dbReference type="Proteomes" id="UP000670092"/>
    </source>
</evidence>
<dbReference type="Proteomes" id="UP000670092">
    <property type="component" value="Unassembled WGS sequence"/>
</dbReference>
<accession>A0A8H7Z7H8</accession>
<dbReference type="AlphaFoldDB" id="A0A8H7Z7H8"/>
<organism evidence="1 2">
    <name type="scientific">Ajellomyces capsulatus</name>
    <name type="common">Darling's disease fungus</name>
    <name type="synonym">Histoplasma capsulatum</name>
    <dbReference type="NCBI Taxonomy" id="5037"/>
    <lineage>
        <taxon>Eukaryota</taxon>
        <taxon>Fungi</taxon>
        <taxon>Dikarya</taxon>
        <taxon>Ascomycota</taxon>
        <taxon>Pezizomycotina</taxon>
        <taxon>Eurotiomycetes</taxon>
        <taxon>Eurotiomycetidae</taxon>
        <taxon>Onygenales</taxon>
        <taxon>Ajellomycetaceae</taxon>
        <taxon>Histoplasma</taxon>
    </lineage>
</organism>
<dbReference type="VEuPathDB" id="FungiDB:I7I52_00284"/>
<comment type="caution">
    <text evidence="1">The sequence shown here is derived from an EMBL/GenBank/DDBJ whole genome shotgun (WGS) entry which is preliminary data.</text>
</comment>
<reference evidence="1 2" key="1">
    <citation type="submission" date="2021-01" db="EMBL/GenBank/DDBJ databases">
        <title>Chromosome-level genome assembly of a human fungal pathogen reveals clustering of transcriptionally co-regulated genes.</title>
        <authorList>
            <person name="Voorhies M."/>
            <person name="Cohen S."/>
            <person name="Shea T.P."/>
            <person name="Petrus S."/>
            <person name="Munoz J.F."/>
            <person name="Poplawski S."/>
            <person name="Goldman W.E."/>
            <person name="Michael T."/>
            <person name="Cuomo C.A."/>
            <person name="Sil A."/>
            <person name="Beyhan S."/>
        </authorList>
    </citation>
    <scope>NUCLEOTIDE SEQUENCE [LARGE SCALE GENOMIC DNA]</scope>
    <source>
        <strain evidence="1 2">G184AR</strain>
    </source>
</reference>
<evidence type="ECO:0008006" key="3">
    <source>
        <dbReference type="Google" id="ProtNLM"/>
    </source>
</evidence>
<sequence length="621" mass="71983">MGLHRAIVNVPTASEHEVLKIAYDGLRITEEQLQDVEREICRLMYAKMTRFPEQSNFSCRFRQKLDEDFWDGDLLQSEWWKWAAHNGLFESVDNLDRELEKANASKAKFEGVQSALRCCINNLSRPYLRNLNILDLPNEILLKIFEFVEDKFDFPLPLLFYRQGTKDIKNTRLVCWRFCDVSSQLLVRVVRVNFNELSLARLEEISRHPTIAKGVRAVQIVLHFYNFSFTDFHRFISYQADEVEDHVDPFDRAKLWESFHIPEQTALEMVSNGRAVVSTLRRLELADPDDDGGYFEGDEDHRARLEEIHRQYLILLEKQESLIRTKKFSQTVGSAIARMLGPRKLDFNDVDFESLKDRRLMVPEGSIWDALHRFMLQPITGYDAKKHGLEQPNYQCIVNVIDSVRRAGALLDNINIKLSTLGYPGSLVLAPDIRREFSSRMQQLKEFSFSFEGNLTEQDADDLSKFLSAFLDTSSLQNLGLHMRGEGAETARIDVGQIIGSKSRHKLIDISFDQVAIDLPRLLLFLERLPHSIDCIHLQDVRLLSGTWKEALDALRKKRSRVVLFSEPQGAECDNMPHEAYESIFRSENCHENNAERYIRNRIPWEPNPLQALEDGLYNAN</sequence>